<gene>
    <name evidence="1" type="ORF">X975_18806</name>
</gene>
<keyword evidence="2" id="KW-1185">Reference proteome</keyword>
<feature type="non-terminal residue" evidence="1">
    <location>
        <position position="90"/>
    </location>
</feature>
<dbReference type="AlphaFoldDB" id="A0A087TZR2"/>
<dbReference type="Proteomes" id="UP000054359">
    <property type="component" value="Unassembled WGS sequence"/>
</dbReference>
<dbReference type="EMBL" id="KK117485">
    <property type="protein sequence ID" value="KFM70601.1"/>
    <property type="molecule type" value="Genomic_DNA"/>
</dbReference>
<protein>
    <submittedName>
        <fullName evidence="1">Uncharacterized protein</fullName>
    </submittedName>
</protein>
<accession>A0A087TZR2</accession>
<name>A0A087TZR2_STEMI</name>
<evidence type="ECO:0000313" key="2">
    <source>
        <dbReference type="Proteomes" id="UP000054359"/>
    </source>
</evidence>
<proteinExistence type="predicted"/>
<organism evidence="1 2">
    <name type="scientific">Stegodyphus mimosarum</name>
    <name type="common">African social velvet spider</name>
    <dbReference type="NCBI Taxonomy" id="407821"/>
    <lineage>
        <taxon>Eukaryota</taxon>
        <taxon>Metazoa</taxon>
        <taxon>Ecdysozoa</taxon>
        <taxon>Arthropoda</taxon>
        <taxon>Chelicerata</taxon>
        <taxon>Arachnida</taxon>
        <taxon>Araneae</taxon>
        <taxon>Araneomorphae</taxon>
        <taxon>Entelegynae</taxon>
        <taxon>Eresoidea</taxon>
        <taxon>Eresidae</taxon>
        <taxon>Stegodyphus</taxon>
    </lineage>
</organism>
<evidence type="ECO:0000313" key="1">
    <source>
        <dbReference type="EMBL" id="KFM70601.1"/>
    </source>
</evidence>
<reference evidence="1 2" key="1">
    <citation type="submission" date="2013-11" db="EMBL/GenBank/DDBJ databases">
        <title>Genome sequencing of Stegodyphus mimosarum.</title>
        <authorList>
            <person name="Bechsgaard J."/>
        </authorList>
    </citation>
    <scope>NUCLEOTIDE SEQUENCE [LARGE SCALE GENOMIC DNA]</scope>
</reference>
<sequence>MILFIPRIYEKLYKNIKILLISQNVHLIYQFIDVQHRRMLMKTRNSCSWPFASLVQNFWSTALLLKDSWQIALCQTPWVVSLQSFDSWDK</sequence>